<dbReference type="KEGG" id="seds:AAY24_06100"/>
<evidence type="ECO:0000313" key="10">
    <source>
        <dbReference type="Proteomes" id="UP000034410"/>
    </source>
</evidence>
<dbReference type="InterPro" id="IPR001406">
    <property type="entry name" value="PsdUridine_synth_TruA"/>
</dbReference>
<dbReference type="InterPro" id="IPR020095">
    <property type="entry name" value="PsdUridine_synth_TruA_C"/>
</dbReference>
<dbReference type="Proteomes" id="UP000034410">
    <property type="component" value="Chromosome"/>
</dbReference>
<dbReference type="CDD" id="cd02570">
    <property type="entry name" value="PseudoU_synth_EcTruA"/>
    <property type="match status" value="1"/>
</dbReference>
<evidence type="ECO:0000256" key="1">
    <source>
        <dbReference type="ARBA" id="ARBA00009375"/>
    </source>
</evidence>
<accession>A0A0F7JTW8</accession>
<evidence type="ECO:0000313" key="9">
    <source>
        <dbReference type="EMBL" id="AKH19991.1"/>
    </source>
</evidence>
<evidence type="ECO:0000256" key="3">
    <source>
        <dbReference type="ARBA" id="ARBA00023235"/>
    </source>
</evidence>
<dbReference type="GO" id="GO:0003723">
    <property type="term" value="F:RNA binding"/>
    <property type="evidence" value="ECO:0007669"/>
    <property type="project" value="InterPro"/>
</dbReference>
<dbReference type="PANTHER" id="PTHR11142">
    <property type="entry name" value="PSEUDOURIDYLATE SYNTHASE"/>
    <property type="match status" value="1"/>
</dbReference>
<comment type="function">
    <text evidence="4">Formation of pseudouridine at positions 38, 39 and 40 in the anticodon stem and loop of transfer RNAs.</text>
</comment>
<dbReference type="Gene3D" id="3.30.70.580">
    <property type="entry name" value="Pseudouridine synthase I, catalytic domain, N-terminal subdomain"/>
    <property type="match status" value="1"/>
</dbReference>
<dbReference type="PIRSF" id="PIRSF001430">
    <property type="entry name" value="tRNA_psdUrid_synth"/>
    <property type="match status" value="1"/>
</dbReference>
<keyword evidence="3 4" id="KW-0413">Isomerase</keyword>
<dbReference type="Gene3D" id="3.30.70.660">
    <property type="entry name" value="Pseudouridine synthase I, catalytic domain, C-terminal subdomain"/>
    <property type="match status" value="1"/>
</dbReference>
<dbReference type="NCBIfam" id="TIGR00071">
    <property type="entry name" value="hisT_truA"/>
    <property type="match status" value="1"/>
</dbReference>
<dbReference type="EMBL" id="CP011412">
    <property type="protein sequence ID" value="AKH19991.1"/>
    <property type="molecule type" value="Genomic_DNA"/>
</dbReference>
<dbReference type="InterPro" id="IPR020094">
    <property type="entry name" value="TruA/RsuA/RluB/E/F_N"/>
</dbReference>
<dbReference type="GO" id="GO:0160147">
    <property type="term" value="F:tRNA pseudouridine(38-40) synthase activity"/>
    <property type="evidence" value="ECO:0007669"/>
    <property type="project" value="UniProtKB-EC"/>
</dbReference>
<evidence type="ECO:0000259" key="8">
    <source>
        <dbReference type="Pfam" id="PF01416"/>
    </source>
</evidence>
<dbReference type="PATRIC" id="fig|1543721.4.peg.1261"/>
<protein>
    <recommendedName>
        <fullName evidence="4">tRNA pseudouridine synthase A</fullName>
        <ecNumber evidence="4">5.4.99.12</ecNumber>
    </recommendedName>
    <alternativeName>
        <fullName evidence="4">tRNA pseudouridine(38-40) synthase</fullName>
    </alternativeName>
    <alternativeName>
        <fullName evidence="4">tRNA pseudouridylate synthase I</fullName>
    </alternativeName>
    <alternativeName>
        <fullName evidence="4">tRNA-uridine isomerase I</fullName>
    </alternativeName>
</protein>
<keyword evidence="10" id="KW-1185">Reference proteome</keyword>
<dbReference type="GO" id="GO:0031119">
    <property type="term" value="P:tRNA pseudouridine synthesis"/>
    <property type="evidence" value="ECO:0007669"/>
    <property type="project" value="UniProtKB-UniRule"/>
</dbReference>
<evidence type="ECO:0000256" key="5">
    <source>
        <dbReference type="PIRSR" id="PIRSR001430-1"/>
    </source>
</evidence>
<comment type="caution">
    <text evidence="4">Lacks conserved residue(s) required for the propagation of feature annotation.</text>
</comment>
<dbReference type="InterPro" id="IPR020097">
    <property type="entry name" value="PsdUridine_synth_TruA_a/b_dom"/>
</dbReference>
<gene>
    <name evidence="4" type="primary">truA</name>
    <name evidence="9" type="ORF">AAY24_06100</name>
</gene>
<dbReference type="FunFam" id="3.30.70.580:FF:000001">
    <property type="entry name" value="tRNA pseudouridine synthase A"/>
    <property type="match status" value="1"/>
</dbReference>
<proteinExistence type="inferred from homology"/>
<dbReference type="Pfam" id="PF01416">
    <property type="entry name" value="PseudoU_synth_1"/>
    <property type="match status" value="2"/>
</dbReference>
<comment type="subunit">
    <text evidence="4">Homodimer.</text>
</comment>
<evidence type="ECO:0000256" key="7">
    <source>
        <dbReference type="RuleBase" id="RU003792"/>
    </source>
</evidence>
<dbReference type="OrthoDB" id="9811823at2"/>
<evidence type="ECO:0000256" key="2">
    <source>
        <dbReference type="ARBA" id="ARBA00022694"/>
    </source>
</evidence>
<dbReference type="PANTHER" id="PTHR11142:SF0">
    <property type="entry name" value="TRNA PSEUDOURIDINE SYNTHASE-LIKE 1"/>
    <property type="match status" value="1"/>
</dbReference>
<comment type="similarity">
    <text evidence="1 4 7">Belongs to the tRNA pseudouridine synthase TruA family.</text>
</comment>
<feature type="domain" description="Pseudouridine synthase I TruA alpha/beta" evidence="8">
    <location>
        <begin position="139"/>
        <end position="241"/>
    </location>
</feature>
<evidence type="ECO:0000256" key="4">
    <source>
        <dbReference type="HAMAP-Rule" id="MF_00171"/>
    </source>
</evidence>
<dbReference type="AlphaFoldDB" id="A0A0F7JTW8"/>
<keyword evidence="2 4" id="KW-0819">tRNA processing</keyword>
<sequence>MGIEYDGSSFHGWQLQKSGVRTVQLMLETALSKVAAHPVRTHCAGRTDTGVHGEGQVIHFDTPSVRAMRGWLLGTNVNLPDDVNVNWVREVPESFHARFSATSRSYRYVILNRPTRSAIWRHRAVWIHQSLDVEPMQAAAEHLLGTHDFSSYRAVGCQAKSPVRTITRLQVTRQDDRVVIEVTANAFLHHMVRNIAGVLIAIGKGEQPVEWSREVLEYRDRTLGGVTAPPEGLYLVHVGYPEEYRLPIHGGGE</sequence>
<dbReference type="EC" id="5.4.99.12" evidence="4"/>
<organism evidence="9 10">
    <name type="scientific">Sedimenticola thiotaurini</name>
    <dbReference type="NCBI Taxonomy" id="1543721"/>
    <lineage>
        <taxon>Bacteria</taxon>
        <taxon>Pseudomonadati</taxon>
        <taxon>Pseudomonadota</taxon>
        <taxon>Gammaproteobacteria</taxon>
        <taxon>Chromatiales</taxon>
        <taxon>Sedimenticolaceae</taxon>
        <taxon>Sedimenticola</taxon>
    </lineage>
</organism>
<name>A0A0F7JTW8_9GAMM</name>
<feature type="active site" description="Nucleophile" evidence="4 5">
    <location>
        <position position="48"/>
    </location>
</feature>
<feature type="binding site" evidence="4 6">
    <location>
        <position position="106"/>
    </location>
    <ligand>
        <name>substrate</name>
    </ligand>
</feature>
<feature type="domain" description="Pseudouridine synthase I TruA alpha/beta" evidence="8">
    <location>
        <begin position="4"/>
        <end position="99"/>
    </location>
</feature>
<reference evidence="9 10" key="1">
    <citation type="journal article" date="2015" name="Genome Announc.">
        <title>Complete Genome Sequence of Sedimenticola thiotaurini Strain SIP-G1, a Polyphosphate- and Polyhydroxyalkanoate-Accumulating Sulfur-Oxidizing Gammaproteobacterium Isolated from Salt Marsh Sediments.</title>
        <authorList>
            <person name="Flood B.E."/>
            <person name="Jones D.S."/>
            <person name="Bailey J.V."/>
        </authorList>
    </citation>
    <scope>NUCLEOTIDE SEQUENCE [LARGE SCALE GENOMIC DNA]</scope>
    <source>
        <strain evidence="9 10">SIP-G1</strain>
    </source>
</reference>
<dbReference type="InterPro" id="IPR020103">
    <property type="entry name" value="PsdUridine_synth_cat_dom_sf"/>
</dbReference>
<dbReference type="HAMAP" id="MF_00171">
    <property type="entry name" value="TruA"/>
    <property type="match status" value="1"/>
</dbReference>
<comment type="catalytic activity">
    <reaction evidence="4 7">
        <text>uridine(38/39/40) in tRNA = pseudouridine(38/39/40) in tRNA</text>
        <dbReference type="Rhea" id="RHEA:22376"/>
        <dbReference type="Rhea" id="RHEA-COMP:10085"/>
        <dbReference type="Rhea" id="RHEA-COMP:10087"/>
        <dbReference type="ChEBI" id="CHEBI:65314"/>
        <dbReference type="ChEBI" id="CHEBI:65315"/>
        <dbReference type="EC" id="5.4.99.12"/>
    </reaction>
</comment>
<evidence type="ECO:0000256" key="6">
    <source>
        <dbReference type="PIRSR" id="PIRSR001430-2"/>
    </source>
</evidence>
<dbReference type="SUPFAM" id="SSF55120">
    <property type="entry name" value="Pseudouridine synthase"/>
    <property type="match status" value="1"/>
</dbReference>